<sequence length="43" mass="4531">MSKADILRRGLALYEVAVGAQATGNRFGIVDPDGRLSTEIVGL</sequence>
<dbReference type="AlphaFoldDB" id="A0A318E453"/>
<dbReference type="RefSeq" id="WP_281269318.1">
    <property type="nucleotide sequence ID" value="NZ_CAWNXA010000008.1"/>
</dbReference>
<organism evidence="1 2">
    <name type="scientific">Sinimarinibacterium flocculans</name>
    <dbReference type="NCBI Taxonomy" id="985250"/>
    <lineage>
        <taxon>Bacteria</taxon>
        <taxon>Pseudomonadati</taxon>
        <taxon>Pseudomonadota</taxon>
        <taxon>Gammaproteobacteria</taxon>
        <taxon>Nevskiales</taxon>
        <taxon>Nevskiaceae</taxon>
        <taxon>Sinimarinibacterium</taxon>
    </lineage>
</organism>
<comment type="caution">
    <text evidence="1">The sequence shown here is derived from an EMBL/GenBank/DDBJ whole genome shotgun (WGS) entry which is preliminary data.</text>
</comment>
<gene>
    <name evidence="1" type="ORF">C8D93_1083</name>
</gene>
<protein>
    <submittedName>
        <fullName evidence="1">Uncharacterized protein</fullName>
    </submittedName>
</protein>
<proteinExistence type="predicted"/>
<reference evidence="1 2" key="1">
    <citation type="submission" date="2018-04" db="EMBL/GenBank/DDBJ databases">
        <title>Genomic Encyclopedia of Type Strains, Phase IV (KMG-IV): sequencing the most valuable type-strain genomes for metagenomic binning, comparative biology and taxonomic classification.</title>
        <authorList>
            <person name="Goeker M."/>
        </authorList>
    </citation>
    <scope>NUCLEOTIDE SEQUENCE [LARGE SCALE GENOMIC DNA]</scope>
    <source>
        <strain evidence="1 2">DSM 104150</strain>
    </source>
</reference>
<dbReference type="EMBL" id="QICN01000008">
    <property type="protein sequence ID" value="PXV66031.1"/>
    <property type="molecule type" value="Genomic_DNA"/>
</dbReference>
<dbReference type="Proteomes" id="UP000248330">
    <property type="component" value="Unassembled WGS sequence"/>
</dbReference>
<keyword evidence="2" id="KW-1185">Reference proteome</keyword>
<evidence type="ECO:0000313" key="2">
    <source>
        <dbReference type="Proteomes" id="UP000248330"/>
    </source>
</evidence>
<accession>A0A318E453</accession>
<evidence type="ECO:0000313" key="1">
    <source>
        <dbReference type="EMBL" id="PXV66031.1"/>
    </source>
</evidence>
<name>A0A318E453_9GAMM</name>